<evidence type="ECO:0000256" key="2">
    <source>
        <dbReference type="ARBA" id="ARBA00022737"/>
    </source>
</evidence>
<dbReference type="SUPFAM" id="SSF54695">
    <property type="entry name" value="POZ domain"/>
    <property type="match status" value="1"/>
</dbReference>
<evidence type="ECO:0000313" key="5">
    <source>
        <dbReference type="EMBL" id="CAH3025952.1"/>
    </source>
</evidence>
<dbReference type="Pfam" id="PF24981">
    <property type="entry name" value="Beta-prop_ATRN-LZTR1"/>
    <property type="match status" value="1"/>
</dbReference>
<organism evidence="5 6">
    <name type="scientific">Porites evermanni</name>
    <dbReference type="NCBI Taxonomy" id="104178"/>
    <lineage>
        <taxon>Eukaryota</taxon>
        <taxon>Metazoa</taxon>
        <taxon>Cnidaria</taxon>
        <taxon>Anthozoa</taxon>
        <taxon>Hexacorallia</taxon>
        <taxon>Scleractinia</taxon>
        <taxon>Fungiina</taxon>
        <taxon>Poritidae</taxon>
        <taxon>Porites</taxon>
    </lineage>
</organism>
<dbReference type="PROSITE" id="PS50097">
    <property type="entry name" value="BTB"/>
    <property type="match status" value="1"/>
</dbReference>
<dbReference type="SUPFAM" id="SSF117281">
    <property type="entry name" value="Kelch motif"/>
    <property type="match status" value="1"/>
</dbReference>
<dbReference type="Proteomes" id="UP001159427">
    <property type="component" value="Unassembled WGS sequence"/>
</dbReference>
<dbReference type="Gene3D" id="2.120.10.80">
    <property type="entry name" value="Kelch-type beta propeller"/>
    <property type="match status" value="1"/>
</dbReference>
<keyword evidence="6" id="KW-1185">Reference proteome</keyword>
<dbReference type="Gene3D" id="1.25.40.420">
    <property type="match status" value="1"/>
</dbReference>
<comment type="caution">
    <text evidence="5">The sequence shown here is derived from an EMBL/GenBank/DDBJ whole genome shotgun (WGS) entry which is preliminary data.</text>
</comment>
<evidence type="ECO:0000256" key="1">
    <source>
        <dbReference type="ARBA" id="ARBA00022441"/>
    </source>
</evidence>
<dbReference type="EMBL" id="CALNXI010000381">
    <property type="protein sequence ID" value="CAH3025952.1"/>
    <property type="molecule type" value="Genomic_DNA"/>
</dbReference>
<keyword evidence="2" id="KW-0677">Repeat</keyword>
<feature type="region of interest" description="Disordered" evidence="3">
    <location>
        <begin position="1"/>
        <end position="34"/>
    </location>
</feature>
<dbReference type="InterPro" id="IPR006652">
    <property type="entry name" value="Kelch_1"/>
</dbReference>
<dbReference type="InterPro" id="IPR015915">
    <property type="entry name" value="Kelch-typ_b-propeller"/>
</dbReference>
<evidence type="ECO:0000313" key="6">
    <source>
        <dbReference type="Proteomes" id="UP001159427"/>
    </source>
</evidence>
<dbReference type="SMART" id="SM00225">
    <property type="entry name" value="BTB"/>
    <property type="match status" value="1"/>
</dbReference>
<dbReference type="PIRSF" id="PIRSF037037">
    <property type="entry name" value="Kelch-like_protein_gigaxonin"/>
    <property type="match status" value="1"/>
</dbReference>
<protein>
    <recommendedName>
        <fullName evidence="4">BTB domain-containing protein</fullName>
    </recommendedName>
</protein>
<dbReference type="InterPro" id="IPR011333">
    <property type="entry name" value="SKP1/BTB/POZ_sf"/>
</dbReference>
<feature type="domain" description="BTB" evidence="4">
    <location>
        <begin position="57"/>
        <end position="126"/>
    </location>
</feature>
<name>A0ABN8M8M7_9CNID</name>
<gene>
    <name evidence="5" type="ORF">PEVE_00027684</name>
</gene>
<dbReference type="InterPro" id="IPR000210">
    <property type="entry name" value="BTB/POZ_dom"/>
</dbReference>
<reference evidence="5 6" key="1">
    <citation type="submission" date="2022-05" db="EMBL/GenBank/DDBJ databases">
        <authorList>
            <consortium name="Genoscope - CEA"/>
            <person name="William W."/>
        </authorList>
    </citation>
    <scope>NUCLEOTIDE SEQUENCE [LARGE SCALE GENOMIC DNA]</scope>
</reference>
<feature type="compositionally biased region" description="Polar residues" evidence="3">
    <location>
        <begin position="20"/>
        <end position="34"/>
    </location>
</feature>
<accession>A0ABN8M8M7</accession>
<dbReference type="SMART" id="SM00612">
    <property type="entry name" value="Kelch"/>
    <property type="match status" value="5"/>
</dbReference>
<dbReference type="SMART" id="SM00875">
    <property type="entry name" value="BACK"/>
    <property type="match status" value="1"/>
</dbReference>
<dbReference type="InterPro" id="IPR056737">
    <property type="entry name" value="Beta-prop_ATRN-MKLN-like"/>
</dbReference>
<sequence length="619" mass="69860">MEHAAENGARLGSFGKKTGKNSVMERQNEQQTTVSDDRFKEQLLCKLDELRKANFLCDTIVRVEGEDFPVHKNVLCATSDYFKAFFSSDLQVKESQSSLVELKNMKSSTIAEVLRFMYTGEVNMSSSNAQDLIIVADYLIIPRLKTTAAEFIGKSINASNCSTMESFAFQYNCDALIQAVLNYKCKHFLTYVKSNDFLDLDVEKVKELACLDDLHITKEEEVYEAVIEWVKHDLTSRECFLPDLLNCLRLFSLSKYSLEKFLKKEELIVKSPVCSNILYNGLNFFVFPDRFLSKSLKHRSSIQNEEHVIVVIGSESDLEEDIKTDCYVLSTKQWKSLAPIPESCALDMYNLYVSAVCGGLLYRIDGVDGKVTCYNPLENAWRARTTRFLSSCRGCAVASFHEELYLFGGMIHEDNDLDTEVMFQDAFKYNPLSNAWTKVASMQTGRAYHCAVVVEDLIYVIGGCNGQISLKSVETYNASTNQWRRAPDMANPRKHGAAVNAGGKIFVTGGYCDNDETSVEPSCELFDPLVNQWSLLPGPYQPRCCFGIVSVDDMVYIFGGEDSEQWISTSESFDFRSNKWNEEAEKPLPMPRNGTRTQASLLKVPKKFIKSSTGRLSVS</sequence>
<evidence type="ECO:0000259" key="4">
    <source>
        <dbReference type="PROSITE" id="PS50097"/>
    </source>
</evidence>
<feature type="region of interest" description="Disordered" evidence="3">
    <location>
        <begin position="582"/>
        <end position="602"/>
    </location>
</feature>
<keyword evidence="1" id="KW-0880">Kelch repeat</keyword>
<proteinExistence type="predicted"/>
<dbReference type="Gene3D" id="3.30.710.10">
    <property type="entry name" value="Potassium Channel Kv1.1, Chain A"/>
    <property type="match status" value="1"/>
</dbReference>
<evidence type="ECO:0000256" key="3">
    <source>
        <dbReference type="SAM" id="MobiDB-lite"/>
    </source>
</evidence>
<dbReference type="InterPro" id="IPR017096">
    <property type="entry name" value="BTB-kelch_protein"/>
</dbReference>
<dbReference type="Pfam" id="PF07707">
    <property type="entry name" value="BACK"/>
    <property type="match status" value="1"/>
</dbReference>
<dbReference type="InterPro" id="IPR011705">
    <property type="entry name" value="BACK"/>
</dbReference>
<dbReference type="PANTHER" id="PTHR45632:SF17">
    <property type="entry name" value="KELCH-LIKE PROTEIN 31"/>
    <property type="match status" value="1"/>
</dbReference>
<dbReference type="PANTHER" id="PTHR45632">
    <property type="entry name" value="LD33804P"/>
    <property type="match status" value="1"/>
</dbReference>
<dbReference type="Pfam" id="PF00651">
    <property type="entry name" value="BTB"/>
    <property type="match status" value="1"/>
</dbReference>